<evidence type="ECO:0000313" key="9">
    <source>
        <dbReference type="EMBL" id="STX32769.1"/>
    </source>
</evidence>
<organism evidence="9 11">
    <name type="scientific">Legionella birminghamensis</name>
    <dbReference type="NCBI Taxonomy" id="28083"/>
    <lineage>
        <taxon>Bacteria</taxon>
        <taxon>Pseudomonadati</taxon>
        <taxon>Pseudomonadota</taxon>
        <taxon>Gammaproteobacteria</taxon>
        <taxon>Legionellales</taxon>
        <taxon>Legionellaceae</taxon>
        <taxon>Legionella</taxon>
    </lineage>
</organism>
<keyword evidence="5 7" id="KW-0472">Membrane</keyword>
<dbReference type="Proteomes" id="UP000054735">
    <property type="component" value="Unassembled WGS sequence"/>
</dbReference>
<dbReference type="Gene3D" id="2.40.128.260">
    <property type="entry name" value="Type IV secretion system, VirB10/TraB/TrbI"/>
    <property type="match status" value="1"/>
</dbReference>
<comment type="similarity">
    <text evidence="2">Belongs to the TrbI/VirB10 family.</text>
</comment>
<dbReference type="InterPro" id="IPR005498">
    <property type="entry name" value="T4SS_VirB10/TraB/TrbI"/>
</dbReference>
<dbReference type="GO" id="GO:0016020">
    <property type="term" value="C:membrane"/>
    <property type="evidence" value="ECO:0007669"/>
    <property type="project" value="UniProtKB-SubCell"/>
</dbReference>
<comment type="subcellular location">
    <subcellularLocation>
        <location evidence="1">Membrane</location>
        <topology evidence="1">Single-pass membrane protein</topology>
    </subcellularLocation>
</comment>
<dbReference type="RefSeq" id="WP_058523462.1">
    <property type="nucleotide sequence ID" value="NZ_CAAAHV010000043.1"/>
</dbReference>
<dbReference type="AlphaFoldDB" id="A0A378IC69"/>
<dbReference type="OrthoDB" id="9766860at2"/>
<accession>A0A378IC69</accession>
<gene>
    <name evidence="8" type="primary">trbI_1</name>
    <name evidence="8" type="ORF">Lbir_1391</name>
    <name evidence="9" type="ORF">NCTC12437_02565</name>
</gene>
<evidence type="ECO:0000256" key="2">
    <source>
        <dbReference type="ARBA" id="ARBA00010265"/>
    </source>
</evidence>
<dbReference type="CDD" id="cd16429">
    <property type="entry name" value="VirB10"/>
    <property type="match status" value="1"/>
</dbReference>
<evidence type="ECO:0000256" key="7">
    <source>
        <dbReference type="SAM" id="Phobius"/>
    </source>
</evidence>
<dbReference type="EMBL" id="UGNW01000001">
    <property type="protein sequence ID" value="STX32769.1"/>
    <property type="molecule type" value="Genomic_DNA"/>
</dbReference>
<evidence type="ECO:0000313" key="10">
    <source>
        <dbReference type="Proteomes" id="UP000054735"/>
    </source>
</evidence>
<dbReference type="Proteomes" id="UP000255066">
    <property type="component" value="Unassembled WGS sequence"/>
</dbReference>
<keyword evidence="4 7" id="KW-1133">Transmembrane helix</keyword>
<evidence type="ECO:0000256" key="1">
    <source>
        <dbReference type="ARBA" id="ARBA00004167"/>
    </source>
</evidence>
<feature type="transmembrane region" description="Helical" evidence="7">
    <location>
        <begin position="28"/>
        <end position="48"/>
    </location>
</feature>
<name>A0A378IC69_9GAMM</name>
<dbReference type="InterPro" id="IPR042217">
    <property type="entry name" value="T4SS_VirB10/TrbI"/>
</dbReference>
<sequence length="415" mass="45510">MNKNNDYLSPDNSPQKLQTTGVKRVNNVPLMIAVGILTLFVVLIALVANKRANAQNQPPEIVKVKNPKKNTMSLANDVVGNHKTAVIPPQSGTIANNEAAPLPIPEQLPHQEDTLTQEVSEAEIERIRQEKTQEFEEAVKAKSSVMVDNPRLNNRDTTKTSMNSNEMTLNIDPSSTFKEQLALLQVRQAKPMPQTLGGEENEMRWHLNSTLQNPNSRYELRAGSVIPGVMISGISSELPGQIIAQVSQNVYDTATGKYLLIPQGTKILGLYSSDVPFGQSSVLVAWQRLVFPDSKALDIGSMPGADSAGYGGFRDQVDHHYARIYGSALLMSGIIAGITYSQNTNQSNQFGYAQPTAGSVMSQALGQQLGEVTSQLVSKNLNVSPTINVRPGYRFNIIVVKDLTFKQPYRQFAYQ</sequence>
<evidence type="ECO:0000313" key="11">
    <source>
        <dbReference type="Proteomes" id="UP000255066"/>
    </source>
</evidence>
<dbReference type="EMBL" id="LNXT01000016">
    <property type="protein sequence ID" value="KTC72325.1"/>
    <property type="molecule type" value="Genomic_DNA"/>
</dbReference>
<evidence type="ECO:0000313" key="8">
    <source>
        <dbReference type="EMBL" id="KTC72325.1"/>
    </source>
</evidence>
<evidence type="ECO:0000256" key="3">
    <source>
        <dbReference type="ARBA" id="ARBA00022692"/>
    </source>
</evidence>
<dbReference type="Pfam" id="PF03743">
    <property type="entry name" value="TrbI"/>
    <property type="match status" value="1"/>
</dbReference>
<reference evidence="8 10" key="1">
    <citation type="submission" date="2015-11" db="EMBL/GenBank/DDBJ databases">
        <title>Genomic analysis of 38 Legionella species identifies large and diverse effector repertoires.</title>
        <authorList>
            <person name="Burstein D."/>
            <person name="Amaro F."/>
            <person name="Zusman T."/>
            <person name="Lifshitz Z."/>
            <person name="Cohen O."/>
            <person name="Gilbert J.A."/>
            <person name="Pupko T."/>
            <person name="Shuman H.A."/>
            <person name="Segal G."/>
        </authorList>
    </citation>
    <scope>NUCLEOTIDE SEQUENCE [LARGE SCALE GENOMIC DNA]</scope>
    <source>
        <strain evidence="8 10">CDC#1407-AL-14</strain>
    </source>
</reference>
<dbReference type="STRING" id="28083.Lbir_1391"/>
<keyword evidence="3 7" id="KW-0812">Transmembrane</keyword>
<proteinExistence type="inferred from homology"/>
<feature type="region of interest" description="Disordered" evidence="6">
    <location>
        <begin position="1"/>
        <end position="20"/>
    </location>
</feature>
<keyword evidence="10" id="KW-1185">Reference proteome</keyword>
<evidence type="ECO:0000256" key="5">
    <source>
        <dbReference type="ARBA" id="ARBA00023136"/>
    </source>
</evidence>
<evidence type="ECO:0000256" key="4">
    <source>
        <dbReference type="ARBA" id="ARBA00022989"/>
    </source>
</evidence>
<protein>
    <submittedName>
        <fullName evidence="8">Conjugal transfer protein TrbI</fullName>
    </submittedName>
    <submittedName>
        <fullName evidence="9">Conjugative transfer protein TrbI</fullName>
    </submittedName>
</protein>
<evidence type="ECO:0000256" key="6">
    <source>
        <dbReference type="SAM" id="MobiDB-lite"/>
    </source>
</evidence>
<reference evidence="9 11" key="2">
    <citation type="submission" date="2018-06" db="EMBL/GenBank/DDBJ databases">
        <authorList>
            <consortium name="Pathogen Informatics"/>
            <person name="Doyle S."/>
        </authorList>
    </citation>
    <scope>NUCLEOTIDE SEQUENCE [LARGE SCALE GENOMIC DNA]</scope>
    <source>
        <strain evidence="9 11">NCTC12437</strain>
    </source>
</reference>